<keyword evidence="3" id="KW-1185">Reference proteome</keyword>
<accession>A0AAE1G7U5</accession>
<dbReference type="EMBL" id="JAWQEG010000685">
    <property type="protein sequence ID" value="KAK3886636.1"/>
    <property type="molecule type" value="Genomic_DNA"/>
</dbReference>
<gene>
    <name evidence="1" type="ORF">Pcinc_009250</name>
    <name evidence="2" type="ORF">Pcinc_009283</name>
</gene>
<dbReference type="EMBL" id="JAWQEG010000685">
    <property type="protein sequence ID" value="KAK3886602.1"/>
    <property type="molecule type" value="Genomic_DNA"/>
</dbReference>
<organism evidence="2 3">
    <name type="scientific">Petrolisthes cinctipes</name>
    <name type="common">Flat porcelain crab</name>
    <dbReference type="NCBI Taxonomy" id="88211"/>
    <lineage>
        <taxon>Eukaryota</taxon>
        <taxon>Metazoa</taxon>
        <taxon>Ecdysozoa</taxon>
        <taxon>Arthropoda</taxon>
        <taxon>Crustacea</taxon>
        <taxon>Multicrustacea</taxon>
        <taxon>Malacostraca</taxon>
        <taxon>Eumalacostraca</taxon>
        <taxon>Eucarida</taxon>
        <taxon>Decapoda</taxon>
        <taxon>Pleocyemata</taxon>
        <taxon>Anomura</taxon>
        <taxon>Galatheoidea</taxon>
        <taxon>Porcellanidae</taxon>
        <taxon>Petrolisthes</taxon>
    </lineage>
</organism>
<dbReference type="Proteomes" id="UP001286313">
    <property type="component" value="Unassembled WGS sequence"/>
</dbReference>
<sequence length="125" mass="14370">MSTHLKNGYTLPPEREFCPINLDVPWTRVTMRRQDTKISLHVHDTLRKGATSILVGTVDTDVVVILVGVFYCLVNRYPDLDLWVGFNAGRHFWYYHINSVYLELGKNNCQTLPFFQAFTGCDVTS</sequence>
<protein>
    <submittedName>
        <fullName evidence="2">Uncharacterized protein</fullName>
    </submittedName>
</protein>
<reference evidence="2" key="1">
    <citation type="submission" date="2023-10" db="EMBL/GenBank/DDBJ databases">
        <title>Genome assemblies of two species of porcelain crab, Petrolisthes cinctipes and Petrolisthes manimaculis (Anomura: Porcellanidae).</title>
        <authorList>
            <person name="Angst P."/>
        </authorList>
    </citation>
    <scope>NUCLEOTIDE SEQUENCE</scope>
    <source>
        <strain evidence="2">PB745_01</strain>
        <tissue evidence="2">Gill</tissue>
    </source>
</reference>
<name>A0AAE1G7U5_PETCI</name>
<comment type="caution">
    <text evidence="2">The sequence shown here is derived from an EMBL/GenBank/DDBJ whole genome shotgun (WGS) entry which is preliminary data.</text>
</comment>
<evidence type="ECO:0000313" key="2">
    <source>
        <dbReference type="EMBL" id="KAK3886636.1"/>
    </source>
</evidence>
<dbReference type="AlphaFoldDB" id="A0AAE1G7U5"/>
<evidence type="ECO:0000313" key="1">
    <source>
        <dbReference type="EMBL" id="KAK3886602.1"/>
    </source>
</evidence>
<evidence type="ECO:0000313" key="3">
    <source>
        <dbReference type="Proteomes" id="UP001286313"/>
    </source>
</evidence>
<proteinExistence type="predicted"/>